<organism evidence="3 4">
    <name type="scientific">Spirosoma pollinicola</name>
    <dbReference type="NCBI Taxonomy" id="2057025"/>
    <lineage>
        <taxon>Bacteria</taxon>
        <taxon>Pseudomonadati</taxon>
        <taxon>Bacteroidota</taxon>
        <taxon>Cytophagia</taxon>
        <taxon>Cytophagales</taxon>
        <taxon>Cytophagaceae</taxon>
        <taxon>Spirosoma</taxon>
    </lineage>
</organism>
<name>A0A2K8Z8Z0_9BACT</name>
<dbReference type="Proteomes" id="UP000232883">
    <property type="component" value="Chromosome"/>
</dbReference>
<dbReference type="InterPro" id="IPR027417">
    <property type="entry name" value="P-loop_NTPase"/>
</dbReference>
<keyword evidence="4" id="KW-1185">Reference proteome</keyword>
<evidence type="ECO:0000313" key="4">
    <source>
        <dbReference type="Proteomes" id="UP000232883"/>
    </source>
</evidence>
<dbReference type="SUPFAM" id="SSF52540">
    <property type="entry name" value="P-loop containing nucleoside triphosphate hydrolases"/>
    <property type="match status" value="1"/>
</dbReference>
<feature type="domain" description="AAA+ ATPase" evidence="2">
    <location>
        <begin position="102"/>
        <end position="245"/>
    </location>
</feature>
<evidence type="ECO:0000256" key="1">
    <source>
        <dbReference type="SAM" id="MobiDB-lite"/>
    </source>
</evidence>
<protein>
    <recommendedName>
        <fullName evidence="2">AAA+ ATPase domain-containing protein</fullName>
    </recommendedName>
</protein>
<dbReference type="KEGG" id="spir:CWM47_33530"/>
<dbReference type="InterPro" id="IPR003593">
    <property type="entry name" value="AAA+_ATPase"/>
</dbReference>
<evidence type="ECO:0000259" key="2">
    <source>
        <dbReference type="SMART" id="SM00382"/>
    </source>
</evidence>
<evidence type="ECO:0000313" key="3">
    <source>
        <dbReference type="EMBL" id="AUD06335.1"/>
    </source>
</evidence>
<proteinExistence type="predicted"/>
<feature type="region of interest" description="Disordered" evidence="1">
    <location>
        <begin position="1"/>
        <end position="27"/>
    </location>
</feature>
<dbReference type="AlphaFoldDB" id="A0A2K8Z8Z0"/>
<sequence>MAGVNGAINADKAGQDRTTPRTGSTNLGQYTAKKGIDLLFKMAETSLNGPPKATSSTIANTGVGGSLQILKAGESLAESKKLRVDKVALSQKYADFLVELAYPFKILIWGLPGSGKSTFSMALANEISNNCQLAYISGEEALNSPTLLDKQRRTLTGQNTNRCLFLNRLPNSETEWKQVLVNNNVFQIAPFKAVFYDSVTKLGITPFYVSAAANDYHIPEFEKSISHVFITHAHKDGQQYRGDGSWGHEVDVIIRVEKGIATTEKNRFGAVGKSLKVF</sequence>
<dbReference type="Gene3D" id="3.40.50.300">
    <property type="entry name" value="P-loop containing nucleotide triphosphate hydrolases"/>
    <property type="match status" value="1"/>
</dbReference>
<dbReference type="EMBL" id="CP025096">
    <property type="protein sequence ID" value="AUD06335.1"/>
    <property type="molecule type" value="Genomic_DNA"/>
</dbReference>
<dbReference type="SMART" id="SM00382">
    <property type="entry name" value="AAA"/>
    <property type="match status" value="1"/>
</dbReference>
<accession>A0A2K8Z8Z0</accession>
<reference evidence="3 4" key="1">
    <citation type="submission" date="2017-11" db="EMBL/GenBank/DDBJ databases">
        <title>Taxonomic description and genome sequences of Spirosoma HA7 sp. nov., isolated from pollen microhabitat of Corylus avellana.</title>
        <authorList>
            <person name="Ambika Manirajan B."/>
            <person name="Suarez C."/>
            <person name="Ratering S."/>
            <person name="Geissler-Plaum R."/>
            <person name="Cardinale M."/>
            <person name="Sylvia S."/>
        </authorList>
    </citation>
    <scope>NUCLEOTIDE SEQUENCE [LARGE SCALE GENOMIC DNA]</scope>
    <source>
        <strain evidence="3 4">HA7</strain>
    </source>
</reference>
<gene>
    <name evidence="3" type="ORF">CWM47_33530</name>
</gene>